<keyword evidence="2" id="KW-1185">Reference proteome</keyword>
<evidence type="ECO:0000313" key="2">
    <source>
        <dbReference type="Proteomes" id="UP001165960"/>
    </source>
</evidence>
<dbReference type="EMBL" id="QTSX02005201">
    <property type="protein sequence ID" value="KAJ9060355.1"/>
    <property type="molecule type" value="Genomic_DNA"/>
</dbReference>
<name>A0ACC2SDF2_9FUNG</name>
<organism evidence="1 2">
    <name type="scientific">Entomophthora muscae</name>
    <dbReference type="NCBI Taxonomy" id="34485"/>
    <lineage>
        <taxon>Eukaryota</taxon>
        <taxon>Fungi</taxon>
        <taxon>Fungi incertae sedis</taxon>
        <taxon>Zoopagomycota</taxon>
        <taxon>Entomophthoromycotina</taxon>
        <taxon>Entomophthoromycetes</taxon>
        <taxon>Entomophthorales</taxon>
        <taxon>Entomophthoraceae</taxon>
        <taxon>Entomophthora</taxon>
    </lineage>
</organism>
<evidence type="ECO:0000313" key="1">
    <source>
        <dbReference type="EMBL" id="KAJ9060355.1"/>
    </source>
</evidence>
<reference evidence="1" key="1">
    <citation type="submission" date="2022-04" db="EMBL/GenBank/DDBJ databases">
        <title>Genome of the entomopathogenic fungus Entomophthora muscae.</title>
        <authorList>
            <person name="Elya C."/>
            <person name="Lovett B.R."/>
            <person name="Lee E."/>
            <person name="Macias A.M."/>
            <person name="Hajek A.E."/>
            <person name="De Bivort B.L."/>
            <person name="Kasson M.T."/>
            <person name="De Fine Licht H.H."/>
            <person name="Stajich J.E."/>
        </authorList>
    </citation>
    <scope>NUCLEOTIDE SEQUENCE</scope>
    <source>
        <strain evidence="1">Berkeley</strain>
    </source>
</reference>
<gene>
    <name evidence="1" type="ORF">DSO57_1031725</name>
</gene>
<protein>
    <submittedName>
        <fullName evidence="1">Uncharacterized protein</fullName>
    </submittedName>
</protein>
<dbReference type="Proteomes" id="UP001165960">
    <property type="component" value="Unassembled WGS sequence"/>
</dbReference>
<comment type="caution">
    <text evidence="1">The sequence shown here is derived from an EMBL/GenBank/DDBJ whole genome shotgun (WGS) entry which is preliminary data.</text>
</comment>
<accession>A0ACC2SDF2</accession>
<sequence length="110" mass="11786">MSTIHELPATTPSPASLEAAPWPDSQAARPAENAAALQRKAAAQHTAATEAVYFPETSKGNSCYPGLPGQPYVYIADGMIALTKEVSELNKGHAVFNKGFQKLDELVLYR</sequence>
<proteinExistence type="predicted"/>